<comment type="caution">
    <text evidence="3">The sequence shown here is derived from an EMBL/GenBank/DDBJ whole genome shotgun (WGS) entry which is preliminary data.</text>
</comment>
<gene>
    <name evidence="3" type="ORF">JS528_11120</name>
</gene>
<name>A0ABS5USQ8_9BIFI</name>
<reference evidence="3 4" key="1">
    <citation type="journal article" date="2021" name="Environ. Microbiol.">
        <title>Genetic insights into the dark matter of the mammalian gut microbiota through targeted genome reconstruction.</title>
        <authorList>
            <person name="Lugli G.A."/>
            <person name="Alessandri G."/>
            <person name="Milani C."/>
            <person name="Viappiani A."/>
            <person name="Fontana F."/>
            <person name="Tarracchini C."/>
            <person name="Mancabelli L."/>
            <person name="Argentini C."/>
            <person name="Ruiz L."/>
            <person name="Margolles A."/>
            <person name="van Sinderen D."/>
            <person name="Turroni F."/>
            <person name="Ventura M."/>
        </authorList>
    </citation>
    <scope>NUCLEOTIDE SEQUENCE [LARGE SCALE GENOMIC DNA]</scope>
    <source>
        <strain evidence="3 4">MA2</strain>
    </source>
</reference>
<organism evidence="3 4">
    <name type="scientific">Bifidobacterium santillanense</name>
    <dbReference type="NCBI Taxonomy" id="2809028"/>
    <lineage>
        <taxon>Bacteria</taxon>
        <taxon>Bacillati</taxon>
        <taxon>Actinomycetota</taxon>
        <taxon>Actinomycetes</taxon>
        <taxon>Bifidobacteriales</taxon>
        <taxon>Bifidobacteriaceae</taxon>
        <taxon>Bifidobacterium</taxon>
    </lineage>
</organism>
<evidence type="ECO:0000259" key="2">
    <source>
        <dbReference type="Pfam" id="PF18885"/>
    </source>
</evidence>
<evidence type="ECO:0000256" key="1">
    <source>
        <dbReference type="SAM" id="SignalP"/>
    </source>
</evidence>
<accession>A0ABS5USQ8</accession>
<evidence type="ECO:0000313" key="3">
    <source>
        <dbReference type="EMBL" id="MBT1173870.1"/>
    </source>
</evidence>
<keyword evidence="1" id="KW-0732">Signal</keyword>
<sequence length="171" mass="18970">MSDTMRRMTVTLIALATAFAMMFALTPASVADDTGGSVDMYRMYNPNSGEHFYTGNGVERDQLRGVGWKYEGVGWVAPAHSNTPVYRLYNPNASDHHYTTSAGERDSLVRSGWRDEGIGWYSSDTNRSFIVYHESDTDAATNDVPLYTVAGTPFPAYRVPSKFTGVEQWSA</sequence>
<dbReference type="Proteomes" id="UP000773064">
    <property type="component" value="Unassembled WGS sequence"/>
</dbReference>
<proteinExistence type="predicted"/>
<dbReference type="EMBL" id="JAFEJS010000018">
    <property type="protein sequence ID" value="MBT1173870.1"/>
    <property type="molecule type" value="Genomic_DNA"/>
</dbReference>
<feature type="signal peptide" evidence="1">
    <location>
        <begin position="1"/>
        <end position="31"/>
    </location>
</feature>
<dbReference type="Pfam" id="PF18885">
    <property type="entry name" value="DUF5648"/>
    <property type="match status" value="1"/>
</dbReference>
<feature type="non-terminal residue" evidence="3">
    <location>
        <position position="171"/>
    </location>
</feature>
<feature type="chain" id="PRO_5046544248" description="DUF5648 domain-containing protein" evidence="1">
    <location>
        <begin position="32"/>
        <end position="171"/>
    </location>
</feature>
<feature type="domain" description="DUF5648" evidence="2">
    <location>
        <begin position="40"/>
        <end position="140"/>
    </location>
</feature>
<dbReference type="InterPro" id="IPR043708">
    <property type="entry name" value="DUF5648"/>
</dbReference>
<protein>
    <recommendedName>
        <fullName evidence="2">DUF5648 domain-containing protein</fullName>
    </recommendedName>
</protein>
<keyword evidence="4" id="KW-1185">Reference proteome</keyword>
<evidence type="ECO:0000313" key="4">
    <source>
        <dbReference type="Proteomes" id="UP000773064"/>
    </source>
</evidence>